<dbReference type="EMBL" id="NMQU01000048">
    <property type="protein sequence ID" value="OXM49595.1"/>
    <property type="molecule type" value="Genomic_DNA"/>
</dbReference>
<gene>
    <name evidence="1" type="ORF">CFP75_18605</name>
</gene>
<dbReference type="Proteomes" id="UP000215563">
    <property type="component" value="Unassembled WGS sequence"/>
</dbReference>
<sequence length="90" mass="9561">MFSGGLGLLSLSLFAQDFSAGLVVLHRIRQMYFEVQVVLVALGAVHDLVGPSRSRCRLAATAIFLMTSRLFMTDVSAGLDATVKGGLDSS</sequence>
<name>A0A229RSU3_AMYAL</name>
<evidence type="ECO:0000313" key="1">
    <source>
        <dbReference type="EMBL" id="OXM49595.1"/>
    </source>
</evidence>
<reference evidence="1 2" key="1">
    <citation type="submission" date="2017-07" db="EMBL/GenBank/DDBJ databases">
        <title>Amycolatopsis alba DSM 44262 Genome sequencing and assembly.</title>
        <authorList>
            <person name="Kaur N."/>
            <person name="Mayilraj S."/>
        </authorList>
    </citation>
    <scope>NUCLEOTIDE SEQUENCE [LARGE SCALE GENOMIC DNA]</scope>
    <source>
        <strain evidence="1 2">DSM 44262</strain>
    </source>
</reference>
<evidence type="ECO:0000313" key="2">
    <source>
        <dbReference type="Proteomes" id="UP000215563"/>
    </source>
</evidence>
<organism evidence="1 2">
    <name type="scientific">Amycolatopsis alba DSM 44262</name>
    <dbReference type="NCBI Taxonomy" id="1125972"/>
    <lineage>
        <taxon>Bacteria</taxon>
        <taxon>Bacillati</taxon>
        <taxon>Actinomycetota</taxon>
        <taxon>Actinomycetes</taxon>
        <taxon>Pseudonocardiales</taxon>
        <taxon>Pseudonocardiaceae</taxon>
        <taxon>Amycolatopsis</taxon>
    </lineage>
</organism>
<comment type="caution">
    <text evidence="1">The sequence shown here is derived from an EMBL/GenBank/DDBJ whole genome shotgun (WGS) entry which is preliminary data.</text>
</comment>
<accession>A0A229RSU3</accession>
<protein>
    <submittedName>
        <fullName evidence="1">Uncharacterized protein</fullName>
    </submittedName>
</protein>
<keyword evidence="2" id="KW-1185">Reference proteome</keyword>
<dbReference type="AlphaFoldDB" id="A0A229RSU3"/>
<proteinExistence type="predicted"/>